<dbReference type="SUPFAM" id="SSF53474">
    <property type="entry name" value="alpha/beta-Hydrolases"/>
    <property type="match status" value="1"/>
</dbReference>
<feature type="transmembrane region" description="Helical" evidence="2">
    <location>
        <begin position="185"/>
        <end position="204"/>
    </location>
</feature>
<dbReference type="Pfam" id="PF10329">
    <property type="entry name" value="DUF2417"/>
    <property type="match status" value="1"/>
</dbReference>
<evidence type="ECO:0000256" key="2">
    <source>
        <dbReference type="SAM" id="Phobius"/>
    </source>
</evidence>
<feature type="transmembrane region" description="Helical" evidence="2">
    <location>
        <begin position="216"/>
        <end position="234"/>
    </location>
</feature>
<feature type="compositionally biased region" description="Polar residues" evidence="1">
    <location>
        <begin position="47"/>
        <end position="57"/>
    </location>
</feature>
<feature type="transmembrane region" description="Helical" evidence="2">
    <location>
        <begin position="265"/>
        <end position="286"/>
    </location>
</feature>
<evidence type="ECO:0000313" key="4">
    <source>
        <dbReference type="EMBL" id="GMM53903.1"/>
    </source>
</evidence>
<reference evidence="4 5" key="1">
    <citation type="journal article" date="2023" name="Elife">
        <title>Identification of key yeast species and microbe-microbe interactions impacting larval growth of Drosophila in the wild.</title>
        <authorList>
            <person name="Mure A."/>
            <person name="Sugiura Y."/>
            <person name="Maeda R."/>
            <person name="Honda K."/>
            <person name="Sakurai N."/>
            <person name="Takahashi Y."/>
            <person name="Watada M."/>
            <person name="Katoh T."/>
            <person name="Gotoh A."/>
            <person name="Gotoh Y."/>
            <person name="Taniguchi I."/>
            <person name="Nakamura K."/>
            <person name="Hayashi T."/>
            <person name="Katayama T."/>
            <person name="Uemura T."/>
            <person name="Hattori Y."/>
        </authorList>
    </citation>
    <scope>NUCLEOTIDE SEQUENCE [LARGE SCALE GENOMIC DNA]</scope>
    <source>
        <strain evidence="4 5">KH-74</strain>
    </source>
</reference>
<dbReference type="Gene3D" id="3.40.50.1820">
    <property type="entry name" value="alpha/beta hydrolase"/>
    <property type="match status" value="1"/>
</dbReference>
<dbReference type="InterPro" id="IPR019431">
    <property type="entry name" value="DUF2417"/>
</dbReference>
<dbReference type="Proteomes" id="UP001377567">
    <property type="component" value="Unassembled WGS sequence"/>
</dbReference>
<sequence>MSETRDEQESSPQLEPHTPPITAQAAPNPQSDSSDSDSDVVQESHRNIGSSSGETQPLLNKKKRKTRTKGRNRLLHPEDYEATEDYTPNDDDYLDAEFYANNGRFQVHKNYIVVLSNWKAILNVVLFINTLLLVMIFVSEFVIEILPTDRIASFNNFILILVSLIGNCFNLWFNKIGLFSPFDLHLNVVLTVLPMLHLLVLFSIKFTRDRINKVTILMFLWTSFTFSLGILQAHNLRKYIRNLSPPTAQNKHSLTEWIEIAFRNVVKFISLVLLVLLLLADILHAIDISNALKHSKKENSMFVWANPEHTKRLHISCYGVKTNISDVSVDSSQPVVLFEHGGEDTSYTSGRWIEELYNLGKIDKYCVYDRFGFGLSDSDSAPISLKKSAESLRHALVEELQITDKFIAVGYDYGALVSRVFAADNRDICNGLLLLDGWNEELLLKHYLRRIFPGEGNGGGNDDDGHGDTKIDYKVPEREIGKRYTIQTWIYGVWSAFGLNLQSSWLISHHGSLTRIFGEDMTEEGQFIRNKVLEALTSSLSSYNDILASNIKIQDIPLSVVSSKQFIKISPVWGNWQRKLTKLSSKTLEWRIIEGGHKFYKNGIAVEQAQDVLLRMINE</sequence>
<comment type="caution">
    <text evidence="4">The sequence shown here is derived from an EMBL/GenBank/DDBJ whole genome shotgun (WGS) entry which is preliminary data.</text>
</comment>
<feature type="transmembrane region" description="Helical" evidence="2">
    <location>
        <begin position="154"/>
        <end position="173"/>
    </location>
</feature>
<evidence type="ECO:0000313" key="5">
    <source>
        <dbReference type="Proteomes" id="UP001377567"/>
    </source>
</evidence>
<proteinExistence type="predicted"/>
<keyword evidence="2" id="KW-1133">Transmembrane helix</keyword>
<dbReference type="PANTHER" id="PTHR43139">
    <property type="entry name" value="SI:DKEY-122A22.2"/>
    <property type="match status" value="1"/>
</dbReference>
<dbReference type="AlphaFoldDB" id="A0AAV5RRN3"/>
<name>A0AAV5RRN3_MAUHU</name>
<dbReference type="InterPro" id="IPR000073">
    <property type="entry name" value="AB_hydrolase_1"/>
</dbReference>
<dbReference type="Pfam" id="PF00561">
    <property type="entry name" value="Abhydrolase_1"/>
    <property type="match status" value="1"/>
</dbReference>
<accession>A0AAV5RRN3</accession>
<dbReference type="InterPro" id="IPR029058">
    <property type="entry name" value="AB_hydrolase_fold"/>
</dbReference>
<dbReference type="GO" id="GO:0005783">
    <property type="term" value="C:endoplasmic reticulum"/>
    <property type="evidence" value="ECO:0007669"/>
    <property type="project" value="TreeGrafter"/>
</dbReference>
<protein>
    <recommendedName>
        <fullName evidence="3">AB hydrolase-1 domain-containing protein</fullName>
    </recommendedName>
</protein>
<keyword evidence="5" id="KW-1185">Reference proteome</keyword>
<feature type="compositionally biased region" description="Basic residues" evidence="1">
    <location>
        <begin position="60"/>
        <end position="74"/>
    </location>
</feature>
<evidence type="ECO:0000256" key="1">
    <source>
        <dbReference type="SAM" id="MobiDB-lite"/>
    </source>
</evidence>
<keyword evidence="2" id="KW-0812">Transmembrane</keyword>
<dbReference type="EMBL" id="BTGD01000001">
    <property type="protein sequence ID" value="GMM53903.1"/>
    <property type="molecule type" value="Genomic_DNA"/>
</dbReference>
<keyword evidence="2" id="KW-0472">Membrane</keyword>
<evidence type="ECO:0000259" key="3">
    <source>
        <dbReference type="Pfam" id="PF00561"/>
    </source>
</evidence>
<feature type="transmembrane region" description="Helical" evidence="2">
    <location>
        <begin position="120"/>
        <end position="142"/>
    </location>
</feature>
<dbReference type="InterPro" id="IPR052370">
    <property type="entry name" value="Meta-cleavage_hydrolase"/>
</dbReference>
<feature type="domain" description="AB hydrolase-1" evidence="3">
    <location>
        <begin position="334"/>
        <end position="441"/>
    </location>
</feature>
<gene>
    <name evidence="4" type="ORF">DAKH74_005190</name>
</gene>
<organism evidence="4 5">
    <name type="scientific">Maudiozyma humilis</name>
    <name type="common">Sour dough yeast</name>
    <name type="synonym">Kazachstania humilis</name>
    <dbReference type="NCBI Taxonomy" id="51915"/>
    <lineage>
        <taxon>Eukaryota</taxon>
        <taxon>Fungi</taxon>
        <taxon>Dikarya</taxon>
        <taxon>Ascomycota</taxon>
        <taxon>Saccharomycotina</taxon>
        <taxon>Saccharomycetes</taxon>
        <taxon>Saccharomycetales</taxon>
        <taxon>Saccharomycetaceae</taxon>
        <taxon>Maudiozyma</taxon>
    </lineage>
</organism>
<dbReference type="PANTHER" id="PTHR43139:SF52">
    <property type="entry name" value="SI:DKEY-122A22.2"/>
    <property type="match status" value="1"/>
</dbReference>
<feature type="region of interest" description="Disordered" evidence="1">
    <location>
        <begin position="1"/>
        <end position="86"/>
    </location>
</feature>